<proteinExistence type="inferred from homology"/>
<dbReference type="RefSeq" id="WP_116221742.1">
    <property type="nucleotide sequence ID" value="NZ_CP038196.1"/>
</dbReference>
<dbReference type="SUPFAM" id="SSF51735">
    <property type="entry name" value="NAD(P)-binding Rossmann-fold domains"/>
    <property type="match status" value="1"/>
</dbReference>
<dbReference type="InterPro" id="IPR020904">
    <property type="entry name" value="Sc_DH/Rdtase_CS"/>
</dbReference>
<organism evidence="3 4">
    <name type="scientific">Paracoccus versutus</name>
    <name type="common">Thiobacillus versutus</name>
    <dbReference type="NCBI Taxonomy" id="34007"/>
    <lineage>
        <taxon>Bacteria</taxon>
        <taxon>Pseudomonadati</taxon>
        <taxon>Pseudomonadota</taxon>
        <taxon>Alphaproteobacteria</taxon>
        <taxon>Rhodobacterales</taxon>
        <taxon>Paracoccaceae</taxon>
        <taxon>Paracoccus</taxon>
    </lineage>
</organism>
<gene>
    <name evidence="3" type="ORF">BDD41_1839</name>
</gene>
<dbReference type="GO" id="GO:0016491">
    <property type="term" value="F:oxidoreductase activity"/>
    <property type="evidence" value="ECO:0007669"/>
    <property type="project" value="UniProtKB-KW"/>
</dbReference>
<name>A0A3D9XU97_PARVE</name>
<dbReference type="PROSITE" id="PS00061">
    <property type="entry name" value="ADH_SHORT"/>
    <property type="match status" value="1"/>
</dbReference>
<evidence type="ECO:0000313" key="4">
    <source>
        <dbReference type="Proteomes" id="UP000256941"/>
    </source>
</evidence>
<dbReference type="PANTHER" id="PTHR24321">
    <property type="entry name" value="DEHYDROGENASES, SHORT CHAIN"/>
    <property type="match status" value="1"/>
</dbReference>
<evidence type="ECO:0000256" key="1">
    <source>
        <dbReference type="ARBA" id="ARBA00006484"/>
    </source>
</evidence>
<dbReference type="Pfam" id="PF13561">
    <property type="entry name" value="adh_short_C2"/>
    <property type="match status" value="1"/>
</dbReference>
<accession>A0A3D9XU97</accession>
<dbReference type="Gene3D" id="3.40.50.720">
    <property type="entry name" value="NAD(P)-binding Rossmann-like Domain"/>
    <property type="match status" value="1"/>
</dbReference>
<evidence type="ECO:0000313" key="3">
    <source>
        <dbReference type="EMBL" id="REF73291.1"/>
    </source>
</evidence>
<dbReference type="PRINTS" id="PR00080">
    <property type="entry name" value="SDRFAMILY"/>
</dbReference>
<keyword evidence="2" id="KW-0560">Oxidoreductase</keyword>
<dbReference type="PRINTS" id="PR00081">
    <property type="entry name" value="GDHRDH"/>
</dbReference>
<dbReference type="Proteomes" id="UP000256941">
    <property type="component" value="Unassembled WGS sequence"/>
</dbReference>
<dbReference type="CDD" id="cd05233">
    <property type="entry name" value="SDR_c"/>
    <property type="match status" value="1"/>
</dbReference>
<dbReference type="InterPro" id="IPR036291">
    <property type="entry name" value="NAD(P)-bd_dom_sf"/>
</dbReference>
<comment type="caution">
    <text evidence="3">The sequence shown here is derived from an EMBL/GenBank/DDBJ whole genome shotgun (WGS) entry which is preliminary data.</text>
</comment>
<dbReference type="PANTHER" id="PTHR24321:SF8">
    <property type="entry name" value="ESTRADIOL 17-BETA-DEHYDROGENASE 8-RELATED"/>
    <property type="match status" value="1"/>
</dbReference>
<dbReference type="AlphaFoldDB" id="A0A3D9XU97"/>
<evidence type="ECO:0000256" key="2">
    <source>
        <dbReference type="ARBA" id="ARBA00023002"/>
    </source>
</evidence>
<dbReference type="NCBIfam" id="NF005559">
    <property type="entry name" value="PRK07231.1"/>
    <property type="match status" value="1"/>
</dbReference>
<dbReference type="EMBL" id="QTUJ01000001">
    <property type="protein sequence ID" value="REF73291.1"/>
    <property type="molecule type" value="Genomic_DNA"/>
</dbReference>
<protein>
    <submittedName>
        <fullName evidence="3">NAD(P)-dependent dehydrogenase (Short-subunit alcohol dehydrogenase family)</fullName>
    </submittedName>
</protein>
<comment type="similarity">
    <text evidence="1">Belongs to the short-chain dehydrogenases/reductases (SDR) family.</text>
</comment>
<dbReference type="FunFam" id="3.40.50.720:FF:000084">
    <property type="entry name" value="Short-chain dehydrogenase reductase"/>
    <property type="match status" value="1"/>
</dbReference>
<reference evidence="3 4" key="1">
    <citation type="submission" date="2018-08" db="EMBL/GenBank/DDBJ databases">
        <title>Genomic Encyclopedia of Archaeal and Bacterial Type Strains, Phase II (KMG-II): from individual species to whole genera.</title>
        <authorList>
            <person name="Goeker M."/>
        </authorList>
    </citation>
    <scope>NUCLEOTIDE SEQUENCE [LARGE SCALE GENOMIC DNA]</scope>
    <source>
        <strain evidence="3 4">DSM 17099</strain>
    </source>
</reference>
<sequence length="259" mass="26799">MTKAQNYDFSGKSVFITGAGSGIGRTTALAFAQAGAKVAAIDMNEAAAQETVGQIEAAGGKAIAIKCDVTKSAEVKAAVDQTLSSFGSLDCAFNNAGIEQGVYPLTDVTEELFDKLFDVNVKGVYLCMKHQIPVMEKQGGGTIVNTSSTAGVLSIRNQGAYCATKYAVVALSKSTALEVAGQNVRINALCPGITDTPMIERVSGGTEEGHARLVAQEPVGRYARPEEMARACMWLCSDDSAFVVGAAINIDGGQSAGIG</sequence>
<dbReference type="InterPro" id="IPR002347">
    <property type="entry name" value="SDR_fam"/>
</dbReference>